<sequence>MMAEPGNPHEGTRTGRRRTGEFVGRSAAGLIALALGAAAFGLLVVLVQTDSALVDLDRRLAAELNDLVAGRPLVLTVLGVITDLGGVWTSSVVLSVLTVALLVRRQYRLALYVAVTGLGALVLSPAVKEIVGRLRPMVEVPVGAAPGPSFPSGHALGSLVTYGVVLLVLLPAVPARWRRTAVVAVAVLVALIGFTRIALGVHFLSDVIGGWLLGLGWVAITTTAFRVWRREERRPVPPVRDGLAPEVAPAVSPAPRSTGMDLSHPVRRGAVLAVTWVLLFGLLLAVGWTVTQPLARGVVGRFDTAVLDVVGALGGTAAVLTVAVVVAVLALAVTRQWRPVLFLAAVLVGEITLFLAAASVIDRPRPPVPHIGPDLPPTASFPSGHVSAAISLYGAAAVLVVTRTRTWWRWTVVAAAVLAVVLVALARLYYGAHYPTDVLGSVLFAVPWLLACRYVLRPEGGDGYDRASTDGPR</sequence>
<dbReference type="PANTHER" id="PTHR14969:SF13">
    <property type="entry name" value="AT30094P"/>
    <property type="match status" value="1"/>
</dbReference>
<feature type="transmembrane region" description="Helical" evidence="1">
    <location>
        <begin position="270"/>
        <end position="290"/>
    </location>
</feature>
<feature type="domain" description="Phosphatidic acid phosphatase type 2/haloperoxidase" evidence="2">
    <location>
        <begin position="109"/>
        <end position="222"/>
    </location>
</feature>
<evidence type="ECO:0000256" key="1">
    <source>
        <dbReference type="SAM" id="Phobius"/>
    </source>
</evidence>
<dbReference type="SMART" id="SM00014">
    <property type="entry name" value="acidPPc"/>
    <property type="match status" value="2"/>
</dbReference>
<organism evidence="3 4">
    <name type="scientific">Thermobifida halotolerans</name>
    <dbReference type="NCBI Taxonomy" id="483545"/>
    <lineage>
        <taxon>Bacteria</taxon>
        <taxon>Bacillati</taxon>
        <taxon>Actinomycetota</taxon>
        <taxon>Actinomycetes</taxon>
        <taxon>Streptosporangiales</taxon>
        <taxon>Nocardiopsidaceae</taxon>
        <taxon>Thermobifida</taxon>
    </lineage>
</organism>
<evidence type="ECO:0000259" key="2">
    <source>
        <dbReference type="SMART" id="SM00014"/>
    </source>
</evidence>
<feature type="transmembrane region" description="Helical" evidence="1">
    <location>
        <begin position="438"/>
        <end position="456"/>
    </location>
</feature>
<dbReference type="Gene3D" id="1.20.144.10">
    <property type="entry name" value="Phosphatidic acid phosphatase type 2/haloperoxidase"/>
    <property type="match status" value="2"/>
</dbReference>
<proteinExistence type="predicted"/>
<feature type="transmembrane region" description="Helical" evidence="1">
    <location>
        <begin position="109"/>
        <end position="127"/>
    </location>
</feature>
<feature type="transmembrane region" description="Helical" evidence="1">
    <location>
        <begin position="408"/>
        <end position="432"/>
    </location>
</feature>
<reference evidence="3" key="1">
    <citation type="submission" date="2020-10" db="EMBL/GenBank/DDBJ databases">
        <title>De novo genome project of the cellulose decomposer Thermobifida halotolerans type strain.</title>
        <authorList>
            <person name="Nagy I."/>
            <person name="Horvath B."/>
            <person name="Kukolya J."/>
            <person name="Nagy I."/>
            <person name="Orsini M."/>
        </authorList>
    </citation>
    <scope>NUCLEOTIDE SEQUENCE</scope>
    <source>
        <strain evidence="3">DSM 44931</strain>
    </source>
</reference>
<protein>
    <submittedName>
        <fullName evidence="3">Phosphatase PAP2 family protein</fullName>
    </submittedName>
</protein>
<dbReference type="InterPro" id="IPR036938">
    <property type="entry name" value="PAP2/HPO_sf"/>
</dbReference>
<feature type="transmembrane region" description="Helical" evidence="1">
    <location>
        <begin position="180"/>
        <end position="202"/>
    </location>
</feature>
<feature type="transmembrane region" description="Helical" evidence="1">
    <location>
        <begin position="340"/>
        <end position="361"/>
    </location>
</feature>
<feature type="transmembrane region" description="Helical" evidence="1">
    <location>
        <begin position="208"/>
        <end position="228"/>
    </location>
</feature>
<dbReference type="CDD" id="cd03392">
    <property type="entry name" value="PAP2_like_2"/>
    <property type="match status" value="1"/>
</dbReference>
<keyword evidence="4" id="KW-1185">Reference proteome</keyword>
<keyword evidence="1" id="KW-1133">Transmembrane helix</keyword>
<dbReference type="PANTHER" id="PTHR14969">
    <property type="entry name" value="SPHINGOSINE-1-PHOSPHATE PHOSPHOHYDROLASE"/>
    <property type="match status" value="1"/>
</dbReference>
<dbReference type="Proteomes" id="UP000265719">
    <property type="component" value="Chromosome"/>
</dbReference>
<feature type="transmembrane region" description="Helical" evidence="1">
    <location>
        <begin position="22"/>
        <end position="47"/>
    </location>
</feature>
<evidence type="ECO:0000313" key="4">
    <source>
        <dbReference type="Proteomes" id="UP000265719"/>
    </source>
</evidence>
<dbReference type="KEGG" id="thao:NI17_005995"/>
<feature type="transmembrane region" description="Helical" evidence="1">
    <location>
        <begin position="73"/>
        <end position="102"/>
    </location>
</feature>
<keyword evidence="1" id="KW-0472">Membrane</keyword>
<gene>
    <name evidence="3" type="ORF">NI17_005995</name>
</gene>
<dbReference type="Pfam" id="PF01569">
    <property type="entry name" value="PAP2"/>
    <property type="match status" value="2"/>
</dbReference>
<dbReference type="SUPFAM" id="SSF48317">
    <property type="entry name" value="Acid phosphatase/Vanadium-dependent haloperoxidase"/>
    <property type="match status" value="2"/>
</dbReference>
<accession>A0AA97LZ44</accession>
<dbReference type="InterPro" id="IPR000326">
    <property type="entry name" value="PAP2/HPO"/>
</dbReference>
<feature type="domain" description="Phosphatidic acid phosphatase type 2/haloperoxidase" evidence="2">
    <location>
        <begin position="340"/>
        <end position="453"/>
    </location>
</feature>
<evidence type="ECO:0000313" key="3">
    <source>
        <dbReference type="EMBL" id="UOE20749.1"/>
    </source>
</evidence>
<dbReference type="EMBL" id="CP063196">
    <property type="protein sequence ID" value="UOE20749.1"/>
    <property type="molecule type" value="Genomic_DNA"/>
</dbReference>
<dbReference type="AlphaFoldDB" id="A0AA97LZ44"/>
<feature type="transmembrane region" description="Helical" evidence="1">
    <location>
        <begin position="310"/>
        <end position="333"/>
    </location>
</feature>
<feature type="transmembrane region" description="Helical" evidence="1">
    <location>
        <begin position="155"/>
        <end position="173"/>
    </location>
</feature>
<keyword evidence="1" id="KW-0812">Transmembrane</keyword>
<name>A0AA97LZ44_9ACTN</name>
<feature type="transmembrane region" description="Helical" evidence="1">
    <location>
        <begin position="381"/>
        <end position="401"/>
    </location>
</feature>